<gene>
    <name evidence="4" type="ORF">SAMN04487966_10553</name>
</gene>
<dbReference type="InterPro" id="IPR000424">
    <property type="entry name" value="Primosome_PriB/ssb"/>
</dbReference>
<reference evidence="4 5" key="1">
    <citation type="submission" date="2016-10" db="EMBL/GenBank/DDBJ databases">
        <authorList>
            <person name="de Groot N.N."/>
        </authorList>
    </citation>
    <scope>NUCLEOTIDE SEQUENCE [LARGE SCALE GENOMIC DNA]</scope>
    <source>
        <strain evidence="4 5">CGMCC 1.7054</strain>
    </source>
</reference>
<dbReference type="PROSITE" id="PS50935">
    <property type="entry name" value="SSB"/>
    <property type="match status" value="1"/>
</dbReference>
<evidence type="ECO:0000313" key="4">
    <source>
        <dbReference type="EMBL" id="SFV22856.1"/>
    </source>
</evidence>
<accession>A0A1I7MLQ4</accession>
<dbReference type="Proteomes" id="UP000198881">
    <property type="component" value="Unassembled WGS sequence"/>
</dbReference>
<dbReference type="AlphaFoldDB" id="A0A1I7MLQ4"/>
<evidence type="ECO:0000256" key="3">
    <source>
        <dbReference type="SAM" id="MobiDB-lite"/>
    </source>
</evidence>
<protein>
    <submittedName>
        <fullName evidence="4">Single-strand DNA-binding protein</fullName>
    </submittedName>
</protein>
<dbReference type="GO" id="GO:0003697">
    <property type="term" value="F:single-stranded DNA binding"/>
    <property type="evidence" value="ECO:0007669"/>
    <property type="project" value="InterPro"/>
</dbReference>
<keyword evidence="1 2" id="KW-0238">DNA-binding</keyword>
<keyword evidence="5" id="KW-1185">Reference proteome</keyword>
<feature type="region of interest" description="Disordered" evidence="3">
    <location>
        <begin position="1"/>
        <end position="26"/>
    </location>
</feature>
<name>A0A1I7MLQ4_9MICC</name>
<dbReference type="Gene3D" id="2.40.50.140">
    <property type="entry name" value="Nucleic acid-binding proteins"/>
    <property type="match status" value="1"/>
</dbReference>
<proteinExistence type="predicted"/>
<dbReference type="InterPro" id="IPR012340">
    <property type="entry name" value="NA-bd_OB-fold"/>
</dbReference>
<dbReference type="STRING" id="574650.SAMN04487966_10553"/>
<sequence length="113" mass="12504">MTSDPTPPVNEVRLAGKVSGEPTERELPSGDLLVQFRLVVPRPQRKKGPDAGSRASVDTIDIACWTARTRASAVRFTDGLQVEVRGALRRRFFATGAGRASRYEVEAVRVRRR</sequence>
<dbReference type="OrthoDB" id="5186768at2"/>
<dbReference type="RefSeq" id="WP_091696832.1">
    <property type="nucleotide sequence ID" value="NZ_FPCG01000005.1"/>
</dbReference>
<dbReference type="Pfam" id="PF00436">
    <property type="entry name" value="SSB"/>
    <property type="match status" value="1"/>
</dbReference>
<evidence type="ECO:0000313" key="5">
    <source>
        <dbReference type="Proteomes" id="UP000198881"/>
    </source>
</evidence>
<organism evidence="4 5">
    <name type="scientific">Micrococcus terreus</name>
    <dbReference type="NCBI Taxonomy" id="574650"/>
    <lineage>
        <taxon>Bacteria</taxon>
        <taxon>Bacillati</taxon>
        <taxon>Actinomycetota</taxon>
        <taxon>Actinomycetes</taxon>
        <taxon>Micrococcales</taxon>
        <taxon>Micrococcaceae</taxon>
        <taxon>Micrococcus</taxon>
    </lineage>
</organism>
<dbReference type="SUPFAM" id="SSF50249">
    <property type="entry name" value="Nucleic acid-binding proteins"/>
    <property type="match status" value="1"/>
</dbReference>
<evidence type="ECO:0000256" key="2">
    <source>
        <dbReference type="PROSITE-ProRule" id="PRU00252"/>
    </source>
</evidence>
<dbReference type="EMBL" id="FPCG01000005">
    <property type="protein sequence ID" value="SFV22856.1"/>
    <property type="molecule type" value="Genomic_DNA"/>
</dbReference>
<evidence type="ECO:0000256" key="1">
    <source>
        <dbReference type="ARBA" id="ARBA00023125"/>
    </source>
</evidence>